<organism evidence="3 4">
    <name type="scientific">Mycolicibacterium wolinskyi</name>
    <dbReference type="NCBI Taxonomy" id="59750"/>
    <lineage>
        <taxon>Bacteria</taxon>
        <taxon>Bacillati</taxon>
        <taxon>Actinomycetota</taxon>
        <taxon>Actinomycetes</taxon>
        <taxon>Mycobacteriales</taxon>
        <taxon>Mycobacteriaceae</taxon>
        <taxon>Mycolicibacterium</taxon>
    </lineage>
</organism>
<evidence type="ECO:0000259" key="1">
    <source>
        <dbReference type="Pfam" id="PF01796"/>
    </source>
</evidence>
<accession>A0A132PCS5</accession>
<evidence type="ECO:0000259" key="2">
    <source>
        <dbReference type="Pfam" id="PF12172"/>
    </source>
</evidence>
<dbReference type="PATRIC" id="fig|59750.3.peg.4697"/>
<dbReference type="InterPro" id="IPR012340">
    <property type="entry name" value="NA-bd_OB-fold"/>
</dbReference>
<dbReference type="InterPro" id="IPR002878">
    <property type="entry name" value="ChsH2_C"/>
</dbReference>
<reference evidence="3 4" key="1">
    <citation type="submission" date="2015-07" db="EMBL/GenBank/DDBJ databases">
        <title>A draft genome sequence of Mycobacterium wolinskyi.</title>
        <authorList>
            <person name="de Man T.J."/>
            <person name="Perry K.A."/>
            <person name="Coulliette A.D."/>
            <person name="Jensen B."/>
            <person name="Toney N.C."/>
            <person name="Limbago B.M."/>
            <person name="Noble-Wang J."/>
        </authorList>
    </citation>
    <scope>NUCLEOTIDE SEQUENCE [LARGE SCALE GENOMIC DNA]</scope>
    <source>
        <strain evidence="3 4">CDC_01</strain>
    </source>
</reference>
<name>A0A132PCS5_9MYCO</name>
<dbReference type="SUPFAM" id="SSF50249">
    <property type="entry name" value="Nucleic acid-binding proteins"/>
    <property type="match status" value="1"/>
</dbReference>
<evidence type="ECO:0000313" key="3">
    <source>
        <dbReference type="EMBL" id="KWX20141.1"/>
    </source>
</evidence>
<dbReference type="Pfam" id="PF01796">
    <property type="entry name" value="OB_ChsH2_C"/>
    <property type="match status" value="1"/>
</dbReference>
<dbReference type="Proteomes" id="UP000070612">
    <property type="component" value="Unassembled WGS sequence"/>
</dbReference>
<dbReference type="Gene3D" id="6.10.30.10">
    <property type="match status" value="1"/>
</dbReference>
<feature type="domain" description="ChsH2 rubredoxin-like zinc ribbon" evidence="2">
    <location>
        <begin position="18"/>
        <end position="52"/>
    </location>
</feature>
<keyword evidence="4" id="KW-1185">Reference proteome</keyword>
<evidence type="ECO:0008006" key="5">
    <source>
        <dbReference type="Google" id="ProtNLM"/>
    </source>
</evidence>
<dbReference type="PANTHER" id="PTHR34075:SF5">
    <property type="entry name" value="BLR3430 PROTEIN"/>
    <property type="match status" value="1"/>
</dbReference>
<sequence length="150" mass="16647">MTSGFIKPELTDTNRGFWDGAAEGVLALQRCDDCAELRYPPAQRCPRCLSSDATWQPISGRGEVLSYIVIHQRYHAAWADRVPYNVALIQLAEGPRMISNVVPLDRPDVSVGMPVQVVFDDEDGLRVPRFIGVDEDPAAYRNSAKSQGEQ</sequence>
<dbReference type="EMBL" id="LGTW01000030">
    <property type="protein sequence ID" value="KWX20141.1"/>
    <property type="molecule type" value="Genomic_DNA"/>
</dbReference>
<comment type="caution">
    <text evidence="3">The sequence shown here is derived from an EMBL/GenBank/DDBJ whole genome shotgun (WGS) entry which is preliminary data.</text>
</comment>
<dbReference type="PANTHER" id="PTHR34075">
    <property type="entry name" value="BLR3430 PROTEIN"/>
    <property type="match status" value="1"/>
</dbReference>
<evidence type="ECO:0000313" key="4">
    <source>
        <dbReference type="Proteomes" id="UP000070612"/>
    </source>
</evidence>
<dbReference type="InterPro" id="IPR052513">
    <property type="entry name" value="Thioester_dehydratase-like"/>
</dbReference>
<feature type="domain" description="ChsH2 C-terminal OB-fold" evidence="1">
    <location>
        <begin position="55"/>
        <end position="120"/>
    </location>
</feature>
<protein>
    <recommendedName>
        <fullName evidence="5">DNA-binding protein</fullName>
    </recommendedName>
</protein>
<dbReference type="AlphaFoldDB" id="A0A132PCS5"/>
<dbReference type="Pfam" id="PF12172">
    <property type="entry name" value="zf-ChsH2"/>
    <property type="match status" value="1"/>
</dbReference>
<dbReference type="RefSeq" id="WP_067857761.1">
    <property type="nucleotide sequence ID" value="NZ_LGTW01000030.1"/>
</dbReference>
<gene>
    <name evidence="3" type="ORF">AFM11_31855</name>
</gene>
<proteinExistence type="predicted"/>
<dbReference type="InterPro" id="IPR022002">
    <property type="entry name" value="ChsH2_Znr"/>
</dbReference>